<feature type="transmembrane region" description="Helical" evidence="2">
    <location>
        <begin position="166"/>
        <end position="187"/>
    </location>
</feature>
<dbReference type="InterPro" id="IPR013083">
    <property type="entry name" value="Znf_RING/FYVE/PHD"/>
</dbReference>
<name>A0A1R2CI53_9CILI</name>
<comment type="caution">
    <text evidence="4">The sequence shown here is derived from an EMBL/GenBank/DDBJ whole genome shotgun (WGS) entry which is preliminary data.</text>
</comment>
<feature type="transmembrane region" description="Helical" evidence="2">
    <location>
        <begin position="242"/>
        <end position="261"/>
    </location>
</feature>
<dbReference type="InterPro" id="IPR001841">
    <property type="entry name" value="Znf_RING"/>
</dbReference>
<reference evidence="4 5" key="1">
    <citation type="submission" date="2016-11" db="EMBL/GenBank/DDBJ databases">
        <title>The macronuclear genome of Stentor coeruleus: a giant cell with tiny introns.</title>
        <authorList>
            <person name="Slabodnick M."/>
            <person name="Ruby J.G."/>
            <person name="Reiff S.B."/>
            <person name="Swart E.C."/>
            <person name="Gosai S."/>
            <person name="Prabakaran S."/>
            <person name="Witkowska E."/>
            <person name="Larue G.E."/>
            <person name="Fisher S."/>
            <person name="Freeman R.M."/>
            <person name="Gunawardena J."/>
            <person name="Chu W."/>
            <person name="Stover N.A."/>
            <person name="Gregory B.D."/>
            <person name="Nowacki M."/>
            <person name="Derisi J."/>
            <person name="Roy S.W."/>
            <person name="Marshall W.F."/>
            <person name="Sood P."/>
        </authorList>
    </citation>
    <scope>NUCLEOTIDE SEQUENCE [LARGE SCALE GENOMIC DNA]</scope>
    <source>
        <strain evidence="4">WM001</strain>
    </source>
</reference>
<dbReference type="SUPFAM" id="SSF57850">
    <property type="entry name" value="RING/U-box"/>
    <property type="match status" value="1"/>
</dbReference>
<dbReference type="GO" id="GO:0008270">
    <property type="term" value="F:zinc ion binding"/>
    <property type="evidence" value="ECO:0007669"/>
    <property type="project" value="UniProtKB-KW"/>
</dbReference>
<keyword evidence="1" id="KW-0479">Metal-binding</keyword>
<dbReference type="PANTHER" id="PTHR22996">
    <property type="entry name" value="MAHOGUNIN"/>
    <property type="match status" value="1"/>
</dbReference>
<dbReference type="PANTHER" id="PTHR22996:SF0">
    <property type="entry name" value="RE60872P-RELATED"/>
    <property type="match status" value="1"/>
</dbReference>
<evidence type="ECO:0000313" key="5">
    <source>
        <dbReference type="Proteomes" id="UP000187209"/>
    </source>
</evidence>
<dbReference type="Gene3D" id="3.30.40.10">
    <property type="entry name" value="Zinc/RING finger domain, C3HC4 (zinc finger)"/>
    <property type="match status" value="1"/>
</dbReference>
<protein>
    <recommendedName>
        <fullName evidence="3">RING-type domain-containing protein</fullName>
    </recommendedName>
</protein>
<organism evidence="4 5">
    <name type="scientific">Stentor coeruleus</name>
    <dbReference type="NCBI Taxonomy" id="5963"/>
    <lineage>
        <taxon>Eukaryota</taxon>
        <taxon>Sar</taxon>
        <taxon>Alveolata</taxon>
        <taxon>Ciliophora</taxon>
        <taxon>Postciliodesmatophora</taxon>
        <taxon>Heterotrichea</taxon>
        <taxon>Heterotrichida</taxon>
        <taxon>Stentoridae</taxon>
        <taxon>Stentor</taxon>
    </lineage>
</organism>
<feature type="transmembrane region" description="Helical" evidence="2">
    <location>
        <begin position="53"/>
        <end position="71"/>
    </location>
</feature>
<keyword evidence="1" id="KW-0862">Zinc</keyword>
<dbReference type="OrthoDB" id="3045089at2759"/>
<dbReference type="EMBL" id="MPUH01000146">
    <property type="protein sequence ID" value="OMJ88635.1"/>
    <property type="molecule type" value="Genomic_DNA"/>
</dbReference>
<accession>A0A1R2CI53</accession>
<dbReference type="PROSITE" id="PS50089">
    <property type="entry name" value="ZF_RING_2"/>
    <property type="match status" value="1"/>
</dbReference>
<sequence>MITISPMFEIQEERVEDDGNSTINITHDRLTTEYLDEEDIGSAKEIEKMIETIIQYISATFLCFITLQIIVLLSLKYILMIIPIVLLELKYTVLILARLKMNKLSFNRKTLKKLTMPLGKLICYVLLISSAYIPSLAQFLAALPIFLTSLFDLFLRLPWETRFEKIYHLTLSYFRLLAGLSLLFISLKQENHLSISMDFAMWPIWILISTTLLLTIVSLMILTISLFSYYHKTISLGDALCSLWIFFLLSGCTITSLLFIYDLLNNKLSYICIGPLIYLFLLLVFTFAIKNYICILLKCYLPNHRIDLSNISSTNTPLPLPASQAFHMNSLKSKKNIINLPPKALMRISSSYYQPSSIELKKKTGPVVSRAFSLDLKDLSKTGGNKRSLSLAEKPEDEFNDAAITDDAVTEKKCVICVEGPCDSVLMDCGHGGICFTCASLMVKQKESCHFCRAPIIRALKIKVKKANVIDVVGTSC</sequence>
<feature type="transmembrane region" description="Helical" evidence="2">
    <location>
        <begin position="77"/>
        <end position="97"/>
    </location>
</feature>
<keyword evidence="2" id="KW-0812">Transmembrane</keyword>
<dbReference type="GO" id="GO:0061630">
    <property type="term" value="F:ubiquitin protein ligase activity"/>
    <property type="evidence" value="ECO:0007669"/>
    <property type="project" value="UniProtKB-EC"/>
</dbReference>
<feature type="transmembrane region" description="Helical" evidence="2">
    <location>
        <begin position="268"/>
        <end position="289"/>
    </location>
</feature>
<evidence type="ECO:0000256" key="1">
    <source>
        <dbReference type="PROSITE-ProRule" id="PRU00175"/>
    </source>
</evidence>
<feature type="transmembrane region" description="Helical" evidence="2">
    <location>
        <begin position="118"/>
        <end position="146"/>
    </location>
</feature>
<feature type="domain" description="RING-type" evidence="3">
    <location>
        <begin position="414"/>
        <end position="453"/>
    </location>
</feature>
<dbReference type="GO" id="GO:0016567">
    <property type="term" value="P:protein ubiquitination"/>
    <property type="evidence" value="ECO:0007669"/>
    <property type="project" value="TreeGrafter"/>
</dbReference>
<dbReference type="Pfam" id="PF13920">
    <property type="entry name" value="zf-C3HC4_3"/>
    <property type="match status" value="1"/>
</dbReference>
<dbReference type="AlphaFoldDB" id="A0A1R2CI53"/>
<keyword evidence="1" id="KW-0863">Zinc-finger</keyword>
<gene>
    <name evidence="4" type="ORF">SteCoe_9420</name>
</gene>
<dbReference type="Proteomes" id="UP000187209">
    <property type="component" value="Unassembled WGS sequence"/>
</dbReference>
<keyword evidence="5" id="KW-1185">Reference proteome</keyword>
<evidence type="ECO:0000313" key="4">
    <source>
        <dbReference type="EMBL" id="OMJ88635.1"/>
    </source>
</evidence>
<dbReference type="GO" id="GO:0005737">
    <property type="term" value="C:cytoplasm"/>
    <property type="evidence" value="ECO:0007669"/>
    <property type="project" value="TreeGrafter"/>
</dbReference>
<proteinExistence type="predicted"/>
<feature type="transmembrane region" description="Helical" evidence="2">
    <location>
        <begin position="199"/>
        <end position="230"/>
    </location>
</feature>
<dbReference type="InterPro" id="IPR045194">
    <property type="entry name" value="MGRN1/RNF157-like"/>
</dbReference>
<keyword evidence="2" id="KW-0472">Membrane</keyword>
<evidence type="ECO:0000256" key="2">
    <source>
        <dbReference type="SAM" id="Phobius"/>
    </source>
</evidence>
<evidence type="ECO:0000259" key="3">
    <source>
        <dbReference type="PROSITE" id="PS50089"/>
    </source>
</evidence>
<keyword evidence="2" id="KW-1133">Transmembrane helix</keyword>